<dbReference type="PANTHER" id="PTHR24104:SF25">
    <property type="entry name" value="PROTEIN LIN-41"/>
    <property type="match status" value="1"/>
</dbReference>
<dbReference type="SUPFAM" id="SSF63829">
    <property type="entry name" value="Calcium-dependent phosphotriesterase"/>
    <property type="match status" value="1"/>
</dbReference>
<feature type="transmembrane region" description="Helical" evidence="3">
    <location>
        <begin position="16"/>
        <end position="36"/>
    </location>
</feature>
<accession>A0A1T4L4H5</accession>
<feature type="repeat" description="NHL" evidence="2">
    <location>
        <begin position="320"/>
        <end position="363"/>
    </location>
</feature>
<keyword evidence="1" id="KW-0677">Repeat</keyword>
<reference evidence="5" key="1">
    <citation type="submission" date="2017-02" db="EMBL/GenBank/DDBJ databases">
        <authorList>
            <person name="Varghese N."/>
            <person name="Submissions S."/>
        </authorList>
    </citation>
    <scope>NUCLEOTIDE SEQUENCE [LARGE SCALE GENOMIC DNA]</scope>
    <source>
        <strain evidence="5">ATCC BAA-73</strain>
    </source>
</reference>
<dbReference type="RefSeq" id="WP_078809527.1">
    <property type="nucleotide sequence ID" value="NZ_FUWM01000007.1"/>
</dbReference>
<dbReference type="AlphaFoldDB" id="A0A1T4L4H5"/>
<dbReference type="Gene3D" id="2.120.10.30">
    <property type="entry name" value="TolB, C-terminal domain"/>
    <property type="match status" value="3"/>
</dbReference>
<dbReference type="STRING" id="142842.SAMN02745118_01035"/>
<proteinExistence type="predicted"/>
<dbReference type="GO" id="GO:0008270">
    <property type="term" value="F:zinc ion binding"/>
    <property type="evidence" value="ECO:0007669"/>
    <property type="project" value="UniProtKB-KW"/>
</dbReference>
<gene>
    <name evidence="4" type="ORF">SAMN02745118_01035</name>
</gene>
<evidence type="ECO:0000313" key="5">
    <source>
        <dbReference type="Proteomes" id="UP000190625"/>
    </source>
</evidence>
<dbReference type="Pfam" id="PF17170">
    <property type="entry name" value="DUF5128"/>
    <property type="match status" value="2"/>
</dbReference>
<dbReference type="EMBL" id="FUWM01000007">
    <property type="protein sequence ID" value="SJZ49614.1"/>
    <property type="molecule type" value="Genomic_DNA"/>
</dbReference>
<name>A0A1T4L4H5_9FIRM</name>
<organism evidence="4 5">
    <name type="scientific">Selenihalanaerobacter shriftii</name>
    <dbReference type="NCBI Taxonomy" id="142842"/>
    <lineage>
        <taxon>Bacteria</taxon>
        <taxon>Bacillati</taxon>
        <taxon>Bacillota</taxon>
        <taxon>Clostridia</taxon>
        <taxon>Halanaerobiales</taxon>
        <taxon>Halobacteroidaceae</taxon>
        <taxon>Selenihalanaerobacter</taxon>
    </lineage>
</organism>
<dbReference type="Proteomes" id="UP000190625">
    <property type="component" value="Unassembled WGS sequence"/>
</dbReference>
<dbReference type="PROSITE" id="PS51125">
    <property type="entry name" value="NHL"/>
    <property type="match status" value="3"/>
</dbReference>
<protein>
    <submittedName>
        <fullName evidence="4">NHL repeat-containing protein</fullName>
    </submittedName>
</protein>
<keyword evidence="3" id="KW-1133">Transmembrane helix</keyword>
<evidence type="ECO:0000256" key="2">
    <source>
        <dbReference type="PROSITE-ProRule" id="PRU00504"/>
    </source>
</evidence>
<dbReference type="InterPro" id="IPR001258">
    <property type="entry name" value="NHL_repeat"/>
</dbReference>
<feature type="repeat" description="NHL" evidence="2">
    <location>
        <begin position="227"/>
        <end position="269"/>
    </location>
</feature>
<evidence type="ECO:0000256" key="1">
    <source>
        <dbReference type="ARBA" id="ARBA00022737"/>
    </source>
</evidence>
<dbReference type="OrthoDB" id="9799230at2"/>
<keyword evidence="3" id="KW-0472">Membrane</keyword>
<keyword evidence="3" id="KW-0812">Transmembrane</keyword>
<evidence type="ECO:0000256" key="3">
    <source>
        <dbReference type="SAM" id="Phobius"/>
    </source>
</evidence>
<sequence length="365" mass="42143">MKSYNEFNYNILRKKVLLILLIVVVIINIVFVFKAYGVSKKEVNFTKYWPSPENVKIKFIRSISNAEQLQPKQEEKKSLWSKFTNFVFGEKENKTRLQRPFSLSSSNEELYIADPTAQAVYKIDFNENEMNKFLYKDKGSFFSKDGDSYFSNPIDVVVDDKRIFVSDSAQQEVLVFSNDGELIKRLGTDKLKRPTGLGVNREKNQLYIVDTIENKVYIYDTETYKLIKIFGKRGVKPGRFNYPIDIFIRNEKVYISDSMNFRVQIFDLKGDFISEFGHLGDSSGSFARPKGIAVDSEGHIYVVDALFGAVQIFNEEGKLLLVVGEKGTDLGQFWLPTGIHIDKQDNIYIADSYNHRIQIFKYLGK</sequence>
<dbReference type="InterPro" id="IPR011042">
    <property type="entry name" value="6-blade_b-propeller_TolB-like"/>
</dbReference>
<feature type="repeat" description="NHL" evidence="2">
    <location>
        <begin position="273"/>
        <end position="316"/>
    </location>
</feature>
<dbReference type="Pfam" id="PF01436">
    <property type="entry name" value="NHL"/>
    <property type="match status" value="1"/>
</dbReference>
<dbReference type="InterPro" id="IPR050952">
    <property type="entry name" value="TRIM-NHL_E3_ligases"/>
</dbReference>
<dbReference type="PANTHER" id="PTHR24104">
    <property type="entry name" value="E3 UBIQUITIN-PROTEIN LIGASE NHLRC1-RELATED"/>
    <property type="match status" value="1"/>
</dbReference>
<evidence type="ECO:0000313" key="4">
    <source>
        <dbReference type="EMBL" id="SJZ49614.1"/>
    </source>
</evidence>
<keyword evidence="5" id="KW-1185">Reference proteome</keyword>